<dbReference type="Proteomes" id="UP000037962">
    <property type="component" value="Unassembled WGS sequence"/>
</dbReference>
<evidence type="ECO:0000313" key="3">
    <source>
        <dbReference type="Proteomes" id="UP000037962"/>
    </source>
</evidence>
<sequence length="252" mass="26241">MAMIVDPIGAAVAAVLAAGALYRSISGLRGTFTAGLWVASVSMAISAAVIPLDAALKSVTGLDNLSQLVCYSGMVISSYLIAHTTYRLAAINPTWPIVYTAVSIAGMLALYCATELRHTQTLAIETVPGAASAWFAIFYALGLLPTHIAAIIGVAKAKHKDTAMIWLLGTYGAVGAINPAIIVGDHIGTHTLRWPLSVTYPLVWVVLFISFAALSAAGIIAARRKHTDGQPVAEVASTVEPARAPTTGEQDC</sequence>
<keyword evidence="3" id="KW-1185">Reference proteome</keyword>
<feature type="transmembrane region" description="Helical" evidence="1">
    <location>
        <begin position="164"/>
        <end position="182"/>
    </location>
</feature>
<evidence type="ECO:0000256" key="1">
    <source>
        <dbReference type="SAM" id="Phobius"/>
    </source>
</evidence>
<gene>
    <name evidence="2" type="ORF">AN912_26260</name>
</gene>
<feature type="transmembrane region" description="Helical" evidence="1">
    <location>
        <begin position="94"/>
        <end position="111"/>
    </location>
</feature>
<name>A0ABR5LJR0_9MYCO</name>
<feature type="transmembrane region" description="Helical" evidence="1">
    <location>
        <begin position="202"/>
        <end position="222"/>
    </location>
</feature>
<feature type="transmembrane region" description="Helical" evidence="1">
    <location>
        <begin position="34"/>
        <end position="52"/>
    </location>
</feature>
<evidence type="ECO:0000313" key="2">
    <source>
        <dbReference type="EMBL" id="KPG25855.1"/>
    </source>
</evidence>
<keyword evidence="1" id="KW-1133">Transmembrane helix</keyword>
<keyword evidence="1" id="KW-0812">Transmembrane</keyword>
<proteinExistence type="predicted"/>
<comment type="caution">
    <text evidence="2">The sequence shown here is derived from an EMBL/GenBank/DDBJ whole genome shotgun (WGS) entry which is preliminary data.</text>
</comment>
<reference evidence="2 3" key="1">
    <citation type="submission" date="2015-09" db="EMBL/GenBank/DDBJ databases">
        <title>Genome Sequences of Mycobacterium immunogenum Isolates, Recuperated from a Chloraminated Drinking Water Distribution System Simulator Subjected to Episodes of Nitrification.</title>
        <authorList>
            <person name="Gomez-Alvarez V."/>
            <person name="Revetta R.P."/>
        </authorList>
    </citation>
    <scope>NUCLEOTIDE SEQUENCE [LARGE SCALE GENOMIC DNA]</scope>
    <source>
        <strain evidence="2 3">H076</strain>
    </source>
</reference>
<dbReference type="RefSeq" id="WP_054430181.1">
    <property type="nucleotide sequence ID" value="NZ_LJFS01000050.1"/>
</dbReference>
<feature type="transmembrane region" description="Helical" evidence="1">
    <location>
        <begin position="64"/>
        <end position="82"/>
    </location>
</feature>
<accession>A0ABR5LJR0</accession>
<feature type="transmembrane region" description="Helical" evidence="1">
    <location>
        <begin position="6"/>
        <end position="22"/>
    </location>
</feature>
<dbReference type="EMBL" id="LJFS01000050">
    <property type="protein sequence ID" value="KPG25855.1"/>
    <property type="molecule type" value="Genomic_DNA"/>
</dbReference>
<protein>
    <submittedName>
        <fullName evidence="2">Uncharacterized protein</fullName>
    </submittedName>
</protein>
<feature type="transmembrane region" description="Helical" evidence="1">
    <location>
        <begin position="131"/>
        <end position="152"/>
    </location>
</feature>
<keyword evidence="1" id="KW-0472">Membrane</keyword>
<organism evidence="2 3">
    <name type="scientific">Mycobacteroides immunogenum</name>
    <dbReference type="NCBI Taxonomy" id="83262"/>
    <lineage>
        <taxon>Bacteria</taxon>
        <taxon>Bacillati</taxon>
        <taxon>Actinomycetota</taxon>
        <taxon>Actinomycetes</taxon>
        <taxon>Mycobacteriales</taxon>
        <taxon>Mycobacteriaceae</taxon>
        <taxon>Mycobacteroides</taxon>
    </lineage>
</organism>